<dbReference type="EMBL" id="CWKI01000003">
    <property type="protein sequence ID" value="CTR06256.1"/>
    <property type="molecule type" value="Genomic_DNA"/>
</dbReference>
<feature type="compositionally biased region" description="Basic and acidic residues" evidence="1">
    <location>
        <begin position="383"/>
        <end position="393"/>
    </location>
</feature>
<dbReference type="SUPFAM" id="SSF88723">
    <property type="entry name" value="PIN domain-like"/>
    <property type="match status" value="1"/>
</dbReference>
<keyword evidence="5" id="KW-1185">Reference proteome</keyword>
<evidence type="ECO:0000259" key="2">
    <source>
        <dbReference type="SMART" id="SM00670"/>
    </source>
</evidence>
<feature type="region of interest" description="Disordered" evidence="1">
    <location>
        <begin position="871"/>
        <end position="902"/>
    </location>
</feature>
<feature type="compositionally biased region" description="Polar residues" evidence="1">
    <location>
        <begin position="48"/>
        <end position="64"/>
    </location>
</feature>
<evidence type="ECO:0000313" key="5">
    <source>
        <dbReference type="Proteomes" id="UP000199069"/>
    </source>
</evidence>
<feature type="compositionally biased region" description="Pro residues" evidence="1">
    <location>
        <begin position="130"/>
        <end position="147"/>
    </location>
</feature>
<feature type="region of interest" description="Disordered" evidence="1">
    <location>
        <begin position="1"/>
        <end position="71"/>
    </location>
</feature>
<feature type="region of interest" description="Disordered" evidence="1">
    <location>
        <begin position="1216"/>
        <end position="1247"/>
    </location>
</feature>
<feature type="compositionally biased region" description="Low complexity" evidence="1">
    <location>
        <begin position="224"/>
        <end position="239"/>
    </location>
</feature>
<feature type="compositionally biased region" description="Basic and acidic residues" evidence="1">
    <location>
        <begin position="306"/>
        <end position="318"/>
    </location>
</feature>
<dbReference type="Pfam" id="PF10373">
    <property type="entry name" value="EST1_DNA_bind"/>
    <property type="match status" value="1"/>
</dbReference>
<dbReference type="Proteomes" id="UP000199069">
    <property type="component" value="Unassembled WGS sequence"/>
</dbReference>
<dbReference type="GO" id="GO:0004540">
    <property type="term" value="F:RNA nuclease activity"/>
    <property type="evidence" value="ECO:0007669"/>
    <property type="project" value="UniProtKB-ARBA"/>
</dbReference>
<dbReference type="Proteomes" id="UP000239560">
    <property type="component" value="Unassembled WGS sequence"/>
</dbReference>
<dbReference type="GO" id="GO:0000184">
    <property type="term" value="P:nuclear-transcribed mRNA catabolic process, nonsense-mediated decay"/>
    <property type="evidence" value="ECO:0007669"/>
    <property type="project" value="TreeGrafter"/>
</dbReference>
<feature type="compositionally biased region" description="Polar residues" evidence="1">
    <location>
        <begin position="881"/>
        <end position="901"/>
    </location>
</feature>
<proteinExistence type="predicted"/>
<sequence>MTTAAPLHPPSLSMRTNDAQATAGHASPTKHRARLNNPAALIDGWRQTLRSRSPAEQATPTAQPHSPVRGQQEYVQGQYGAAGTCAGAGYGGPRRVPPSVVSSSNRLSTNPSLLSLDRPASPSTTVDPYGAPPPSSPRYAAPSPPTAALPAPGYRHSSHAPQPAYQPAFSHSNRSHASLPPYASGSGGGRHPFAKSHQHAPPAQHPHQRPGRYDADYDRSLPVSAPSATSSGGATAGPSRELYDPRSPTFPSPTQAPLPPPVPPIHRSSRTPAAHPSDSAPRHRREREVREDGGLGSSSSRRPARSKREAVDPADLGRRAGAGASGSRADAHAKDSKESLESVETDFSGRTRSSGRQRRRRREGDEEAEGDGGAGGAAGRSRQLFDPRKDDPMRFTQAAPAPSGRTKDVRSLANGSVLSFQSSMSDVMASPAGGSDYTAPGGADDGASILTGGSARSRSSQHPALAHIKRLYKEITTLEAQLQEENRAAQAAASRDAEGEEGKAAGVRIQGQAKRFDDEYWVKLASRHKQLVEAHFEFLKFALDPSHPASFHSLPQRYNIPTRLWQTAFHQLLERMRHAVLASPFRPDSASSSSANVLEHLIEYCQWAYTFYSQLLDEPLVASLQAAWIEQLGDLARYRMAVAGLASRVHAAQQQTLAPASLTVAALDAHEKGEAEDAKPPRPADAASIGQAALNDWDLEEQETWREIAKDWYGQGLAENPGTGRLQHHLALLSKGDELRSLYHYCKSLTAAHPYVSARESILPLFEDEHQARRTQPDVTKAELFVHLHGMLFTKISLDDFDECLERFVERLKEEGWALNKAKEDWTSMEQDANAPFGDREWFMLGIINIAALLQYGAEDGVLRKLMNRDSSDAPEAAGSSRRQGQHTSNRHGASASNNKTRLAPQAIMVKRAEEPVQSSAVSDIGDDTERASSNGTAIPGEDVVKQLNAPVPTSPEDDPLPFKLAQRLAFSLLSVALQEPFRRLATTTIVNPYVTVFLTFLAHLSFHPAAFKHIERAVPWQQLAELFGRIPPVVEIRLETPAKLVGGKPLPEDWCIRGMDWAGRQLFGRGYWREHRHRSAPEVAGLPPPIEGVEGTTVRVESEMDALKFDLAALDDVTANSTTDDDYAVGQAAPSGEAYRSLAAQLAEGRWRRLAICAAWMVRNIPGFDFDVRAMDLEQRFRVSGVLRDKVERWRQEDEDAREAERLSRLALEDKVGSAGSAEEDGDESDDEEDFEDENDSEEVKELKARRRQLKAIIRQARSATRSSGKASLKVKLGGKAASQPKVFPGYTILVIDTNVLLTSIKLFSELVAAECWTIIVPLAVVTELDGLKRNSTPLGVAANEVIDYLEQAIRGYSRFLKIQTSRGNYLKDLAIRNESIDFRGGADSSYEGGDYGSSNDVARTMDDVILRAATWQKDHFTNRVALVNPRAIVDRVKIPSDAAQVVLITFDRNLRLKARARGLDVTDEKGLKKSLDAAGG</sequence>
<accession>A0A0K3CGD3</accession>
<dbReference type="GO" id="GO:0070034">
    <property type="term" value="F:telomerase RNA binding"/>
    <property type="evidence" value="ECO:0007669"/>
    <property type="project" value="TreeGrafter"/>
</dbReference>
<dbReference type="InterPro" id="IPR002716">
    <property type="entry name" value="PIN_dom"/>
</dbReference>
<reference evidence="3 5" key="1">
    <citation type="submission" date="2015-07" db="EMBL/GenBank/DDBJ databases">
        <authorList>
            <person name="Cajimat M.N.B."/>
            <person name="Milazzo M.L."/>
            <person name="Fulhorst C.F."/>
        </authorList>
    </citation>
    <scope>NUCLEOTIDE SEQUENCE [LARGE SCALE GENOMIC DNA]</scope>
    <source>
        <strain evidence="3">Single colony</strain>
    </source>
</reference>
<dbReference type="InterPro" id="IPR045153">
    <property type="entry name" value="Est1/Ebs1-like"/>
</dbReference>
<organism evidence="3 5">
    <name type="scientific">Rhodotorula toruloides</name>
    <name type="common">Yeast</name>
    <name type="synonym">Rhodosporidium toruloides</name>
    <dbReference type="NCBI Taxonomy" id="5286"/>
    <lineage>
        <taxon>Eukaryota</taxon>
        <taxon>Fungi</taxon>
        <taxon>Dikarya</taxon>
        <taxon>Basidiomycota</taxon>
        <taxon>Pucciniomycotina</taxon>
        <taxon>Microbotryomycetes</taxon>
        <taxon>Sporidiobolales</taxon>
        <taxon>Sporidiobolaceae</taxon>
        <taxon>Rhodotorula</taxon>
    </lineage>
</organism>
<feature type="region of interest" description="Disordered" evidence="1">
    <location>
        <begin position="89"/>
        <end position="412"/>
    </location>
</feature>
<protein>
    <recommendedName>
        <fullName evidence="2">PIN domain-containing protein</fullName>
    </recommendedName>
</protein>
<evidence type="ECO:0000313" key="4">
    <source>
        <dbReference type="EMBL" id="PRQ76370.1"/>
    </source>
</evidence>
<dbReference type="Gene3D" id="3.40.50.1010">
    <property type="entry name" value="5'-nuclease"/>
    <property type="match status" value="1"/>
</dbReference>
<feature type="region of interest" description="Disordered" evidence="1">
    <location>
        <begin position="427"/>
        <end position="462"/>
    </location>
</feature>
<dbReference type="EMBL" id="LCTV02000003">
    <property type="protein sequence ID" value="PRQ76370.1"/>
    <property type="molecule type" value="Genomic_DNA"/>
</dbReference>
<feature type="compositionally biased region" description="Basic and acidic residues" evidence="1">
    <location>
        <begin position="329"/>
        <end position="340"/>
    </location>
</feature>
<dbReference type="InterPro" id="IPR018834">
    <property type="entry name" value="DNA/RNA-bd_Est1-type"/>
</dbReference>
<gene>
    <name evidence="3" type="primary">FGENESH: predicted gene_3.568</name>
    <name evidence="4" type="ORF">AAT19DRAFT_13392</name>
    <name evidence="3" type="ORF">BN2166_0021170</name>
</gene>
<dbReference type="Gene3D" id="1.25.40.10">
    <property type="entry name" value="Tetratricopeptide repeat domain"/>
    <property type="match status" value="1"/>
</dbReference>
<dbReference type="STRING" id="5286.A0A0K3CGD3"/>
<feature type="compositionally biased region" description="Pro residues" evidence="1">
    <location>
        <begin position="248"/>
        <end position="264"/>
    </location>
</feature>
<feature type="compositionally biased region" description="Low complexity" evidence="1">
    <location>
        <begin position="93"/>
        <end position="108"/>
    </location>
</feature>
<dbReference type="Pfam" id="PF13638">
    <property type="entry name" value="PIN_4"/>
    <property type="match status" value="1"/>
</dbReference>
<dbReference type="PANTHER" id="PTHR15696">
    <property type="entry name" value="SMG-7 SUPPRESSOR WITH MORPHOLOGICAL EFFECT ON GENITALIA PROTEIN 7"/>
    <property type="match status" value="1"/>
</dbReference>
<dbReference type="SUPFAM" id="SSF48452">
    <property type="entry name" value="TPR-like"/>
    <property type="match status" value="1"/>
</dbReference>
<dbReference type="InterPro" id="IPR029060">
    <property type="entry name" value="PIN-like_dom_sf"/>
</dbReference>
<feature type="compositionally biased region" description="Acidic residues" evidence="1">
    <location>
        <begin position="1223"/>
        <end position="1242"/>
    </location>
</feature>
<reference evidence="4 6" key="2">
    <citation type="journal article" date="2018" name="Elife">
        <title>Functional genomics of lipid metabolism in the oleaginous yeast Rhodosporidium toruloides.</title>
        <authorList>
            <person name="Coradetti S.T."/>
            <person name="Pinel D."/>
            <person name="Geiselman G."/>
            <person name="Ito M."/>
            <person name="Mondo S."/>
            <person name="Reilly M.C."/>
            <person name="Cheng Y.F."/>
            <person name="Bauer S."/>
            <person name="Grigoriev I."/>
            <person name="Gladden J.M."/>
            <person name="Simmons B.A."/>
            <person name="Brem R."/>
            <person name="Arkin A.P."/>
            <person name="Skerker J.M."/>
        </authorList>
    </citation>
    <scope>NUCLEOTIDE SEQUENCE [LARGE SCALE GENOMIC DNA]</scope>
    <source>
        <strain evidence="4 6">NBRC 0880</strain>
    </source>
</reference>
<feature type="region of interest" description="Disordered" evidence="1">
    <location>
        <begin position="486"/>
        <end position="505"/>
    </location>
</feature>
<dbReference type="SMART" id="SM00670">
    <property type="entry name" value="PINc"/>
    <property type="match status" value="1"/>
</dbReference>
<feature type="compositionally biased region" description="Low complexity" evidence="1">
    <location>
        <begin position="319"/>
        <end position="328"/>
    </location>
</feature>
<dbReference type="OrthoDB" id="2017974at2759"/>
<dbReference type="PANTHER" id="PTHR15696:SF0">
    <property type="entry name" value="TELOMERASE-BINDING PROTEIN EST1A"/>
    <property type="match status" value="1"/>
</dbReference>
<name>A0A0K3CGD3_RHOTO</name>
<evidence type="ECO:0000313" key="3">
    <source>
        <dbReference type="EMBL" id="CTR06256.1"/>
    </source>
</evidence>
<feature type="domain" description="PIN" evidence="2">
    <location>
        <begin position="1293"/>
        <end position="1458"/>
    </location>
</feature>
<dbReference type="GO" id="GO:0005697">
    <property type="term" value="C:telomerase holoenzyme complex"/>
    <property type="evidence" value="ECO:0007669"/>
    <property type="project" value="TreeGrafter"/>
</dbReference>
<dbReference type="CDD" id="cd09880">
    <property type="entry name" value="PIN_Smg5-6-like"/>
    <property type="match status" value="1"/>
</dbReference>
<dbReference type="InterPro" id="IPR011990">
    <property type="entry name" value="TPR-like_helical_dom_sf"/>
</dbReference>
<dbReference type="GO" id="GO:0042162">
    <property type="term" value="F:telomeric DNA binding"/>
    <property type="evidence" value="ECO:0007669"/>
    <property type="project" value="TreeGrafter"/>
</dbReference>
<feature type="region of interest" description="Disordered" evidence="1">
    <location>
        <begin position="918"/>
        <end position="939"/>
    </location>
</feature>
<evidence type="ECO:0000256" key="1">
    <source>
        <dbReference type="SAM" id="MobiDB-lite"/>
    </source>
</evidence>
<evidence type="ECO:0000313" key="6">
    <source>
        <dbReference type="Proteomes" id="UP000239560"/>
    </source>
</evidence>
<dbReference type="OMA" id="ERFIPWH"/>